<protein>
    <recommendedName>
        <fullName evidence="4">Peptidase, A24 family</fullName>
    </recommendedName>
</protein>
<dbReference type="HOGENOM" id="CLU_1691819_0_0_11"/>
<dbReference type="Proteomes" id="UP000016519">
    <property type="component" value="Unassembled WGS sequence"/>
</dbReference>
<feature type="transmembrane region" description="Helical" evidence="1">
    <location>
        <begin position="6"/>
        <end position="26"/>
    </location>
</feature>
<comment type="caution">
    <text evidence="2">The sequence shown here is derived from an EMBL/GenBank/DDBJ whole genome shotgun (WGS) entry which is preliminary data.</text>
</comment>
<evidence type="ECO:0008006" key="4">
    <source>
        <dbReference type="Google" id="ProtNLM"/>
    </source>
</evidence>
<keyword evidence="1" id="KW-0472">Membrane</keyword>
<name>U1R8G3_9BIFI</name>
<keyword evidence="3" id="KW-1185">Reference proteome</keyword>
<keyword evidence="1" id="KW-0812">Transmembrane</keyword>
<dbReference type="STRING" id="419015.HMPREF3214_01167"/>
<sequence length="155" mass="17455">MDYLLYSFYVLPCLLGGLFLSIYDFLARSVPRWAVLSAVSIQLIWFYVFLGVTAVRTASVFILIACGTQFVLFLIARGGLGLGDVTALAVSVLFFVPTGLRSWVLLIIWWLLMSAVLLLQIMFLLLRKRKTSIACVPTQFFCALLTIALYFFAYN</sequence>
<dbReference type="EMBL" id="AWSI01000035">
    <property type="protein sequence ID" value="ERH30296.1"/>
    <property type="molecule type" value="Genomic_DNA"/>
</dbReference>
<keyword evidence="1" id="KW-1133">Transmembrane helix</keyword>
<dbReference type="RefSeq" id="WP_021618306.1">
    <property type="nucleotide sequence ID" value="NZ_KE952645.1"/>
</dbReference>
<reference evidence="2 3" key="1">
    <citation type="submission" date="2013-08" db="EMBL/GenBank/DDBJ databases">
        <authorList>
            <person name="Weinstock G."/>
            <person name="Sodergren E."/>
            <person name="Wylie T."/>
            <person name="Fulton L."/>
            <person name="Fulton R."/>
            <person name="Fronick C."/>
            <person name="O'Laughlin M."/>
            <person name="Godfrey J."/>
            <person name="Miner T."/>
            <person name="Herter B."/>
            <person name="Appelbaum E."/>
            <person name="Cordes M."/>
            <person name="Lek S."/>
            <person name="Wollam A."/>
            <person name="Pepin K.H."/>
            <person name="Palsikar V.B."/>
            <person name="Mitreva M."/>
            <person name="Wilson R.K."/>
        </authorList>
    </citation>
    <scope>NUCLEOTIDE SEQUENCE [LARGE SCALE GENOMIC DNA]</scope>
    <source>
        <strain evidence="2 3">F0580</strain>
    </source>
</reference>
<feature type="transmembrane region" description="Helical" evidence="1">
    <location>
        <begin position="106"/>
        <end position="126"/>
    </location>
</feature>
<feature type="transmembrane region" description="Helical" evidence="1">
    <location>
        <begin position="133"/>
        <end position="153"/>
    </location>
</feature>
<proteinExistence type="predicted"/>
<accession>U1R8G3</accession>
<evidence type="ECO:0000313" key="2">
    <source>
        <dbReference type="EMBL" id="ERH30296.1"/>
    </source>
</evidence>
<organism evidence="2 3">
    <name type="scientific">Alloscardovia omnicolens F0580</name>
    <dbReference type="NCBI Taxonomy" id="1321816"/>
    <lineage>
        <taxon>Bacteria</taxon>
        <taxon>Bacillati</taxon>
        <taxon>Actinomycetota</taxon>
        <taxon>Actinomycetes</taxon>
        <taxon>Bifidobacteriales</taxon>
        <taxon>Bifidobacteriaceae</taxon>
        <taxon>Alloscardovia</taxon>
    </lineage>
</organism>
<feature type="transmembrane region" description="Helical" evidence="1">
    <location>
        <begin position="82"/>
        <end position="100"/>
    </location>
</feature>
<gene>
    <name evidence="2" type="ORF">HMPREF9244_01180</name>
</gene>
<evidence type="ECO:0000256" key="1">
    <source>
        <dbReference type="SAM" id="Phobius"/>
    </source>
</evidence>
<dbReference type="AlphaFoldDB" id="U1R8G3"/>
<evidence type="ECO:0000313" key="3">
    <source>
        <dbReference type="Proteomes" id="UP000016519"/>
    </source>
</evidence>